<dbReference type="OMA" id="VDQQDTL"/>
<dbReference type="PRINTS" id="PR01415">
    <property type="entry name" value="ANKYRIN"/>
</dbReference>
<reference evidence="4" key="3">
    <citation type="submission" date="2015-02" db="UniProtKB">
        <authorList>
            <consortium name="EnsemblProtists"/>
        </authorList>
    </citation>
    <scope>IDENTIFICATION</scope>
    <source>
        <strain evidence="4">DAOM BR144</strain>
    </source>
</reference>
<accession>K3WCK0</accession>
<dbReference type="eggNOG" id="KOG0504">
    <property type="taxonomic scope" value="Eukaryota"/>
</dbReference>
<dbReference type="PANTHER" id="PTHR24171:SF8">
    <property type="entry name" value="BRCA1-ASSOCIATED RING DOMAIN PROTEIN 1"/>
    <property type="match status" value="1"/>
</dbReference>
<dbReference type="InterPro" id="IPR036770">
    <property type="entry name" value="Ankyrin_rpt-contain_sf"/>
</dbReference>
<dbReference type="InterPro" id="IPR002110">
    <property type="entry name" value="Ankyrin_rpt"/>
</dbReference>
<dbReference type="EMBL" id="GL376628">
    <property type="status" value="NOT_ANNOTATED_CDS"/>
    <property type="molecule type" value="Genomic_DNA"/>
</dbReference>
<dbReference type="PROSITE" id="PS50297">
    <property type="entry name" value="ANK_REP_REGION"/>
    <property type="match status" value="2"/>
</dbReference>
<dbReference type="HOGENOM" id="CLU_111817_0_0_1"/>
<proteinExistence type="predicted"/>
<dbReference type="STRING" id="431595.K3WCK0"/>
<evidence type="ECO:0000256" key="2">
    <source>
        <dbReference type="ARBA" id="ARBA00023043"/>
    </source>
</evidence>
<name>K3WCK0_GLOUD</name>
<dbReference type="Pfam" id="PF12796">
    <property type="entry name" value="Ank_2"/>
    <property type="match status" value="1"/>
</dbReference>
<evidence type="ECO:0000313" key="4">
    <source>
        <dbReference type="EnsemblProtists" id="PYU1_T002691"/>
    </source>
</evidence>
<keyword evidence="5" id="KW-1185">Reference proteome</keyword>
<dbReference type="GO" id="GO:0085020">
    <property type="term" value="P:protein K6-linked ubiquitination"/>
    <property type="evidence" value="ECO:0007669"/>
    <property type="project" value="TreeGrafter"/>
</dbReference>
<dbReference type="AlphaFoldDB" id="K3WCK0"/>
<evidence type="ECO:0000313" key="5">
    <source>
        <dbReference type="Proteomes" id="UP000019132"/>
    </source>
</evidence>
<dbReference type="PANTHER" id="PTHR24171">
    <property type="entry name" value="ANKYRIN REPEAT DOMAIN-CONTAINING PROTEIN 39-RELATED"/>
    <property type="match status" value="1"/>
</dbReference>
<keyword evidence="1" id="KW-0677">Repeat</keyword>
<dbReference type="SUPFAM" id="SSF48403">
    <property type="entry name" value="Ankyrin repeat"/>
    <property type="match status" value="1"/>
</dbReference>
<evidence type="ECO:0000256" key="3">
    <source>
        <dbReference type="PROSITE-ProRule" id="PRU00023"/>
    </source>
</evidence>
<dbReference type="EnsemblProtists" id="PYU1_T002691">
    <property type="protein sequence ID" value="PYU1_T002691"/>
    <property type="gene ID" value="PYU1_G002688"/>
</dbReference>
<dbReference type="GO" id="GO:0004842">
    <property type="term" value="F:ubiquitin-protein transferase activity"/>
    <property type="evidence" value="ECO:0007669"/>
    <property type="project" value="TreeGrafter"/>
</dbReference>
<dbReference type="PROSITE" id="PS50088">
    <property type="entry name" value="ANK_REPEAT"/>
    <property type="match status" value="2"/>
</dbReference>
<protein>
    <submittedName>
        <fullName evidence="4">Uncharacterized protein</fullName>
    </submittedName>
</protein>
<dbReference type="SMART" id="SM00248">
    <property type="entry name" value="ANK"/>
    <property type="match status" value="2"/>
</dbReference>
<dbReference type="Proteomes" id="UP000019132">
    <property type="component" value="Unassembled WGS sequence"/>
</dbReference>
<dbReference type="Gene3D" id="1.25.40.20">
    <property type="entry name" value="Ankyrin repeat-containing domain"/>
    <property type="match status" value="1"/>
</dbReference>
<dbReference type="InParanoid" id="K3WCK0"/>
<reference evidence="5" key="2">
    <citation type="submission" date="2010-04" db="EMBL/GenBank/DDBJ databases">
        <authorList>
            <person name="Buell R."/>
            <person name="Hamilton J."/>
            <person name="Hostetler J."/>
        </authorList>
    </citation>
    <scope>NUCLEOTIDE SEQUENCE [LARGE SCALE GENOMIC DNA]</scope>
    <source>
        <strain evidence="5">DAOM:BR144</strain>
    </source>
</reference>
<sequence>MLLLCLVCCRQIQRDTEEAQHAHQYLRTQANLRKIAVTSGDMTAAKDHIPGRFAMFLAAAKDGNVFNIQWCLDNHQEPDQADHLGRTALHWAAMSGSDEIVSLLLRNGASIDLPDTLEGLTPLHYAAYYGHVKVTRLLVNAGASLTVMDNRKMNPLQLAEMASLKLVSVQPSHQMIIKFLRISMGDDATPPLEHITGLTVKSLVERQIKALPQAQ</sequence>
<feature type="repeat" description="ANK" evidence="3">
    <location>
        <begin position="118"/>
        <end position="150"/>
    </location>
</feature>
<dbReference type="VEuPathDB" id="FungiDB:PYU1_G002688"/>
<keyword evidence="2 3" id="KW-0040">ANK repeat</keyword>
<evidence type="ECO:0000256" key="1">
    <source>
        <dbReference type="ARBA" id="ARBA00022737"/>
    </source>
</evidence>
<reference evidence="5" key="1">
    <citation type="journal article" date="2010" name="Genome Biol.">
        <title>Genome sequence of the necrotrophic plant pathogen Pythium ultimum reveals original pathogenicity mechanisms and effector repertoire.</title>
        <authorList>
            <person name="Levesque C.A."/>
            <person name="Brouwer H."/>
            <person name="Cano L."/>
            <person name="Hamilton J.P."/>
            <person name="Holt C."/>
            <person name="Huitema E."/>
            <person name="Raffaele S."/>
            <person name="Robideau G.P."/>
            <person name="Thines M."/>
            <person name="Win J."/>
            <person name="Zerillo M.M."/>
            <person name="Beakes G.W."/>
            <person name="Boore J.L."/>
            <person name="Busam D."/>
            <person name="Dumas B."/>
            <person name="Ferriera S."/>
            <person name="Fuerstenberg S.I."/>
            <person name="Gachon C.M."/>
            <person name="Gaulin E."/>
            <person name="Govers F."/>
            <person name="Grenville-Briggs L."/>
            <person name="Horner N."/>
            <person name="Hostetler J."/>
            <person name="Jiang R.H."/>
            <person name="Johnson J."/>
            <person name="Krajaejun T."/>
            <person name="Lin H."/>
            <person name="Meijer H.J."/>
            <person name="Moore B."/>
            <person name="Morris P."/>
            <person name="Phuntmart V."/>
            <person name="Puiu D."/>
            <person name="Shetty J."/>
            <person name="Stajich J.E."/>
            <person name="Tripathy S."/>
            <person name="Wawra S."/>
            <person name="van West P."/>
            <person name="Whitty B.R."/>
            <person name="Coutinho P.M."/>
            <person name="Henrissat B."/>
            <person name="Martin F."/>
            <person name="Thomas P.D."/>
            <person name="Tyler B.M."/>
            <person name="De Vries R.P."/>
            <person name="Kamoun S."/>
            <person name="Yandell M."/>
            <person name="Tisserat N."/>
            <person name="Buell C.R."/>
        </authorList>
    </citation>
    <scope>NUCLEOTIDE SEQUENCE</scope>
    <source>
        <strain evidence="5">DAOM:BR144</strain>
    </source>
</reference>
<organism evidence="4 5">
    <name type="scientific">Globisporangium ultimum (strain ATCC 200006 / CBS 805.95 / DAOM BR144)</name>
    <name type="common">Pythium ultimum</name>
    <dbReference type="NCBI Taxonomy" id="431595"/>
    <lineage>
        <taxon>Eukaryota</taxon>
        <taxon>Sar</taxon>
        <taxon>Stramenopiles</taxon>
        <taxon>Oomycota</taxon>
        <taxon>Peronosporomycetes</taxon>
        <taxon>Pythiales</taxon>
        <taxon>Pythiaceae</taxon>
        <taxon>Globisporangium</taxon>
    </lineage>
</organism>
<feature type="repeat" description="ANK" evidence="3">
    <location>
        <begin position="84"/>
        <end position="116"/>
    </location>
</feature>